<dbReference type="EMBL" id="CP113517">
    <property type="protein sequence ID" value="WAR46935.1"/>
    <property type="molecule type" value="Genomic_DNA"/>
</dbReference>
<protein>
    <submittedName>
        <fullName evidence="1">Uncharacterized protein</fullName>
    </submittedName>
</protein>
<proteinExistence type="predicted"/>
<gene>
    <name evidence="1" type="ORF">NM686_010610</name>
</gene>
<name>A0ABY7GR17_9GAMM</name>
<reference evidence="1" key="1">
    <citation type="submission" date="2022-11" db="EMBL/GenBank/DDBJ databases">
        <title>Methylomonas rapida sp. nov., Carotenoid-Producing Obligate Methanotrophs with High Growth Characteristics and Biotechnological Potential.</title>
        <authorList>
            <person name="Tikhonova E.N."/>
            <person name="Suleimanov R.Z."/>
            <person name="Miroshnikov K."/>
            <person name="Oshkin I.Y."/>
            <person name="Belova S.E."/>
            <person name="Danilova O.V."/>
            <person name="Ashikhmin A."/>
            <person name="Konopkin A."/>
            <person name="But S.Y."/>
            <person name="Khmelenina V.N."/>
            <person name="Kuznetsov N."/>
            <person name="Pimenov N.V."/>
            <person name="Dedysh S.N."/>
        </authorList>
    </citation>
    <scope>NUCLEOTIDE SEQUENCE</scope>
    <source>
        <strain evidence="1">MP1</strain>
    </source>
</reference>
<evidence type="ECO:0000313" key="2">
    <source>
        <dbReference type="Proteomes" id="UP001162780"/>
    </source>
</evidence>
<keyword evidence="2" id="KW-1185">Reference proteome</keyword>
<sequence length="275" mass="31336">MTRPKKITLLNEQSYRIFLSHAPDGIGHNHQAIINDGHQDHSVFASFYPAATHPKSLVNEITAYLLAMALGLPIAPKAFIVLVKAGYLQSIDSRLAFPDQDDLIPLWCTCSIPGSSPKIHYNLKNVHENPVFIADISKWKHVLDTVVFDEWLGNSDRNVGNLIRTGKHCYTLIDHEDIAIHRTWQADWLEPGRKIQNLLAYILWTDRGPADVKQVNEMMYFSESAMTANIQVLQELVYWWKLLLDNNELTALHRFIMKRATICPSLIAQRFGALL</sequence>
<dbReference type="RefSeq" id="WP_255187843.1">
    <property type="nucleotide sequence ID" value="NZ_CP113517.1"/>
</dbReference>
<accession>A0ABY7GR17</accession>
<dbReference type="Proteomes" id="UP001162780">
    <property type="component" value="Chromosome"/>
</dbReference>
<organism evidence="1 2">
    <name type="scientific">Methylomonas rapida</name>
    <dbReference type="NCBI Taxonomy" id="2963939"/>
    <lineage>
        <taxon>Bacteria</taxon>
        <taxon>Pseudomonadati</taxon>
        <taxon>Pseudomonadota</taxon>
        <taxon>Gammaproteobacteria</taxon>
        <taxon>Methylococcales</taxon>
        <taxon>Methylococcaceae</taxon>
        <taxon>Methylomonas</taxon>
    </lineage>
</organism>
<evidence type="ECO:0000313" key="1">
    <source>
        <dbReference type="EMBL" id="WAR46935.1"/>
    </source>
</evidence>